<dbReference type="EMBL" id="VSRR010119091">
    <property type="protein sequence ID" value="MPC99611.1"/>
    <property type="molecule type" value="Genomic_DNA"/>
</dbReference>
<evidence type="ECO:0000313" key="2">
    <source>
        <dbReference type="Proteomes" id="UP000324222"/>
    </source>
</evidence>
<name>A0A5B7JNS7_PORTR</name>
<comment type="caution">
    <text evidence="1">The sequence shown here is derived from an EMBL/GenBank/DDBJ whole genome shotgun (WGS) entry which is preliminary data.</text>
</comment>
<organism evidence="1 2">
    <name type="scientific">Portunus trituberculatus</name>
    <name type="common">Swimming crab</name>
    <name type="synonym">Neptunus trituberculatus</name>
    <dbReference type="NCBI Taxonomy" id="210409"/>
    <lineage>
        <taxon>Eukaryota</taxon>
        <taxon>Metazoa</taxon>
        <taxon>Ecdysozoa</taxon>
        <taxon>Arthropoda</taxon>
        <taxon>Crustacea</taxon>
        <taxon>Multicrustacea</taxon>
        <taxon>Malacostraca</taxon>
        <taxon>Eumalacostraca</taxon>
        <taxon>Eucarida</taxon>
        <taxon>Decapoda</taxon>
        <taxon>Pleocyemata</taxon>
        <taxon>Brachyura</taxon>
        <taxon>Eubrachyura</taxon>
        <taxon>Portunoidea</taxon>
        <taxon>Portunidae</taxon>
        <taxon>Portuninae</taxon>
        <taxon>Portunus</taxon>
    </lineage>
</organism>
<gene>
    <name evidence="1" type="ORF">E2C01_095037</name>
</gene>
<proteinExistence type="predicted"/>
<protein>
    <submittedName>
        <fullName evidence="1">Uncharacterized protein</fullName>
    </submittedName>
</protein>
<reference evidence="1 2" key="1">
    <citation type="submission" date="2019-05" db="EMBL/GenBank/DDBJ databases">
        <title>Another draft genome of Portunus trituberculatus and its Hox gene families provides insights of decapod evolution.</title>
        <authorList>
            <person name="Jeong J.-H."/>
            <person name="Song I."/>
            <person name="Kim S."/>
            <person name="Choi T."/>
            <person name="Kim D."/>
            <person name="Ryu S."/>
            <person name="Kim W."/>
        </authorList>
    </citation>
    <scope>NUCLEOTIDE SEQUENCE [LARGE SCALE GENOMIC DNA]</scope>
    <source>
        <tissue evidence="1">Muscle</tissue>
    </source>
</reference>
<sequence length="67" mass="7268">MLKRSRKRFQGEFPRMGGVWVGPGWGLGVGWGGAGVVLGRAHMWAEDCLKVVCGGQPENPKSNQKDT</sequence>
<dbReference type="AlphaFoldDB" id="A0A5B7JNS7"/>
<dbReference type="Proteomes" id="UP000324222">
    <property type="component" value="Unassembled WGS sequence"/>
</dbReference>
<evidence type="ECO:0000313" key="1">
    <source>
        <dbReference type="EMBL" id="MPC99611.1"/>
    </source>
</evidence>
<accession>A0A5B7JNS7</accession>
<keyword evidence="2" id="KW-1185">Reference proteome</keyword>